<name>B0CWS8_LACBS</name>
<dbReference type="InParanoid" id="B0CWS8"/>
<gene>
    <name evidence="1" type="ORF">LACBIDRAFT_322575</name>
</gene>
<dbReference type="AlphaFoldDB" id="B0CWS8"/>
<dbReference type="EMBL" id="DS547093">
    <property type="protein sequence ID" value="EDR13124.1"/>
    <property type="molecule type" value="Genomic_DNA"/>
</dbReference>
<keyword evidence="2" id="KW-1185">Reference proteome</keyword>
<evidence type="ECO:0000313" key="1">
    <source>
        <dbReference type="EMBL" id="EDR13124.1"/>
    </source>
</evidence>
<dbReference type="HOGENOM" id="CLU_918510_0_0_1"/>
<proteinExistence type="predicted"/>
<dbReference type="SUPFAM" id="SSF81383">
    <property type="entry name" value="F-box domain"/>
    <property type="match status" value="1"/>
</dbReference>
<dbReference type="GeneID" id="6071884"/>
<reference evidence="1 2" key="1">
    <citation type="journal article" date="2008" name="Nature">
        <title>The genome of Laccaria bicolor provides insights into mycorrhizal symbiosis.</title>
        <authorList>
            <person name="Martin F."/>
            <person name="Aerts A."/>
            <person name="Ahren D."/>
            <person name="Brun A."/>
            <person name="Danchin E.G.J."/>
            <person name="Duchaussoy F."/>
            <person name="Gibon J."/>
            <person name="Kohler A."/>
            <person name="Lindquist E."/>
            <person name="Pereda V."/>
            <person name="Salamov A."/>
            <person name="Shapiro H.J."/>
            <person name="Wuyts J."/>
            <person name="Blaudez D."/>
            <person name="Buee M."/>
            <person name="Brokstein P."/>
            <person name="Canbaeck B."/>
            <person name="Cohen D."/>
            <person name="Courty P.E."/>
            <person name="Coutinho P.M."/>
            <person name="Delaruelle C."/>
            <person name="Detter J.C."/>
            <person name="Deveau A."/>
            <person name="DiFazio S."/>
            <person name="Duplessis S."/>
            <person name="Fraissinet-Tachet L."/>
            <person name="Lucic E."/>
            <person name="Frey-Klett P."/>
            <person name="Fourrey C."/>
            <person name="Feussner I."/>
            <person name="Gay G."/>
            <person name="Grimwood J."/>
            <person name="Hoegger P.J."/>
            <person name="Jain P."/>
            <person name="Kilaru S."/>
            <person name="Labbe J."/>
            <person name="Lin Y.C."/>
            <person name="Legue V."/>
            <person name="Le Tacon F."/>
            <person name="Marmeisse R."/>
            <person name="Melayah D."/>
            <person name="Montanini B."/>
            <person name="Muratet M."/>
            <person name="Nehls U."/>
            <person name="Niculita-Hirzel H."/>
            <person name="Oudot-Le Secq M.P."/>
            <person name="Peter M."/>
            <person name="Quesneville H."/>
            <person name="Rajashekar B."/>
            <person name="Reich M."/>
            <person name="Rouhier N."/>
            <person name="Schmutz J."/>
            <person name="Yin T."/>
            <person name="Chalot M."/>
            <person name="Henrissat B."/>
            <person name="Kuees U."/>
            <person name="Lucas S."/>
            <person name="Van de Peer Y."/>
            <person name="Podila G.K."/>
            <person name="Polle A."/>
            <person name="Pukkila P.J."/>
            <person name="Richardson P.M."/>
            <person name="Rouze P."/>
            <person name="Sanders I.R."/>
            <person name="Stajich J.E."/>
            <person name="Tunlid A."/>
            <person name="Tuskan G."/>
            <person name="Grigoriev I.V."/>
        </authorList>
    </citation>
    <scope>NUCLEOTIDE SEQUENCE [LARGE SCALE GENOMIC DNA]</scope>
    <source>
        <strain evidence="2">S238N-H82 / ATCC MYA-4686</strain>
    </source>
</reference>
<dbReference type="Proteomes" id="UP000001194">
    <property type="component" value="Unassembled WGS sequence"/>
</dbReference>
<dbReference type="Gene3D" id="1.20.1280.50">
    <property type="match status" value="1"/>
</dbReference>
<dbReference type="InterPro" id="IPR036047">
    <property type="entry name" value="F-box-like_dom_sf"/>
</dbReference>
<organism evidence="2">
    <name type="scientific">Laccaria bicolor (strain S238N-H82 / ATCC MYA-4686)</name>
    <name type="common">Bicoloured deceiver</name>
    <name type="synonym">Laccaria laccata var. bicolor</name>
    <dbReference type="NCBI Taxonomy" id="486041"/>
    <lineage>
        <taxon>Eukaryota</taxon>
        <taxon>Fungi</taxon>
        <taxon>Dikarya</taxon>
        <taxon>Basidiomycota</taxon>
        <taxon>Agaricomycotina</taxon>
        <taxon>Agaricomycetes</taxon>
        <taxon>Agaricomycetidae</taxon>
        <taxon>Agaricales</taxon>
        <taxon>Agaricineae</taxon>
        <taxon>Hydnangiaceae</taxon>
        <taxon>Laccaria</taxon>
    </lineage>
</organism>
<dbReference type="KEGG" id="lbc:LACBIDRAFT_322575"/>
<protein>
    <submittedName>
        <fullName evidence="1">Predicted protein</fullName>
    </submittedName>
</protein>
<accession>B0CWS8</accession>
<dbReference type="OrthoDB" id="2269034at2759"/>
<evidence type="ECO:0000313" key="2">
    <source>
        <dbReference type="Proteomes" id="UP000001194"/>
    </source>
</evidence>
<sequence>MVVNNVDAEGLQKLANGSNFKAKDVAACNEHEELTLLSGIVQPESSTHSGQKTVTKTKSAPLTDMEQEMPISSLPPKMLTEIFVLCCQPKYNTIGGVDSQEICHLRLAAVCKAWRDLAWTMSRLWSVITLVNPNPHALHLEGILASWIERAGNKPLSIHYEGQNNGLLARLIQETPKWINVSILLPSESLSVIKKCKYFPLLEHLFLCGQAGIGSNPDGLEDFDIFNCSSLPNISRLHVPRYLHCFEVNLMWSQLRTFSTMTVGHKHLRDILRLAEFLEVFNANSFMPDTDGIILQTVHHSYL</sequence>
<dbReference type="RefSeq" id="XP_001875622.1">
    <property type="nucleotide sequence ID" value="XM_001875587.1"/>
</dbReference>